<dbReference type="SMART" id="SM00837">
    <property type="entry name" value="DPBB_1"/>
    <property type="match status" value="2"/>
</dbReference>
<comment type="subcellular location">
    <subcellularLocation>
        <location evidence="1">Membrane</location>
        <topology evidence="1">Peripheral membrane protein</topology>
    </subcellularLocation>
    <subcellularLocation>
        <location evidence="2">Secreted</location>
        <location evidence="2">Cell wall</location>
    </subcellularLocation>
</comment>
<dbReference type="GO" id="GO:0016020">
    <property type="term" value="C:membrane"/>
    <property type="evidence" value="ECO:0007669"/>
    <property type="project" value="UniProtKB-SubCell"/>
</dbReference>
<evidence type="ECO:0000256" key="3">
    <source>
        <dbReference type="ARBA" id="ARBA00005392"/>
    </source>
</evidence>
<dbReference type="PROSITE" id="PS50843">
    <property type="entry name" value="EXPANSIN_CBD"/>
    <property type="match status" value="2"/>
</dbReference>
<dbReference type="InterPro" id="IPR036749">
    <property type="entry name" value="Expansin_CBD_sf"/>
</dbReference>
<dbReference type="Pfam" id="PF01357">
    <property type="entry name" value="Expansin_C"/>
    <property type="match status" value="2"/>
</dbReference>
<comment type="caution">
    <text evidence="11">The sequence shown here is derived from an EMBL/GenBank/DDBJ whole genome shotgun (WGS) entry which is preliminary data.</text>
</comment>
<feature type="domain" description="Expansin-like EG45" evidence="9">
    <location>
        <begin position="9"/>
        <end position="119"/>
    </location>
</feature>
<evidence type="ECO:0000256" key="8">
    <source>
        <dbReference type="ARBA" id="ARBA00023316"/>
    </source>
</evidence>
<evidence type="ECO:0000259" key="9">
    <source>
        <dbReference type="PROSITE" id="PS50842"/>
    </source>
</evidence>
<keyword evidence="7" id="KW-0472">Membrane</keyword>
<dbReference type="PRINTS" id="PR01226">
    <property type="entry name" value="EXPANSIN"/>
</dbReference>
<organism evidence="11 12">
    <name type="scientific">Ilex paraguariensis</name>
    <name type="common">yerba mate</name>
    <dbReference type="NCBI Taxonomy" id="185542"/>
    <lineage>
        <taxon>Eukaryota</taxon>
        <taxon>Viridiplantae</taxon>
        <taxon>Streptophyta</taxon>
        <taxon>Embryophyta</taxon>
        <taxon>Tracheophyta</taxon>
        <taxon>Spermatophyta</taxon>
        <taxon>Magnoliopsida</taxon>
        <taxon>eudicotyledons</taxon>
        <taxon>Gunneridae</taxon>
        <taxon>Pentapetalae</taxon>
        <taxon>asterids</taxon>
        <taxon>campanulids</taxon>
        <taxon>Aquifoliales</taxon>
        <taxon>Aquifoliaceae</taxon>
        <taxon>Ilex</taxon>
    </lineage>
</organism>
<dbReference type="GO" id="GO:0071555">
    <property type="term" value="P:cell wall organization"/>
    <property type="evidence" value="ECO:0007669"/>
    <property type="project" value="UniProtKB-KW"/>
</dbReference>
<feature type="domain" description="Expansin-like CBD" evidence="10">
    <location>
        <begin position="326"/>
        <end position="393"/>
    </location>
</feature>
<dbReference type="InterPro" id="IPR007117">
    <property type="entry name" value="Expansin_CBD"/>
</dbReference>
<dbReference type="Pfam" id="PF03330">
    <property type="entry name" value="DPBB_1"/>
    <property type="match status" value="2"/>
</dbReference>
<dbReference type="Proteomes" id="UP001642360">
    <property type="component" value="Unassembled WGS sequence"/>
</dbReference>
<keyword evidence="6" id="KW-0732">Signal</keyword>
<dbReference type="GO" id="GO:0009653">
    <property type="term" value="P:anatomical structure morphogenesis"/>
    <property type="evidence" value="ECO:0007669"/>
    <property type="project" value="UniProtKB-ARBA"/>
</dbReference>
<dbReference type="CDD" id="cd22274">
    <property type="entry name" value="DPBB_EXPA_N"/>
    <property type="match status" value="2"/>
</dbReference>
<dbReference type="InterPro" id="IPR007118">
    <property type="entry name" value="Expan_Lol_pI"/>
</dbReference>
<dbReference type="PANTHER" id="PTHR31867">
    <property type="entry name" value="EXPANSIN-A15"/>
    <property type="match status" value="1"/>
</dbReference>
<feature type="domain" description="Expansin-like CBD" evidence="10">
    <location>
        <begin position="130"/>
        <end position="202"/>
    </location>
</feature>
<keyword evidence="4" id="KW-0134">Cell wall</keyword>
<keyword evidence="8" id="KW-0961">Cell wall biogenesis/degradation</keyword>
<comment type="similarity">
    <text evidence="3">Belongs to the expansin family. Expansin A subfamily.</text>
</comment>
<evidence type="ECO:0000256" key="2">
    <source>
        <dbReference type="ARBA" id="ARBA00004191"/>
    </source>
</evidence>
<feature type="domain" description="Expansin-like EG45" evidence="9">
    <location>
        <begin position="205"/>
        <end position="315"/>
    </location>
</feature>
<keyword evidence="5" id="KW-0964">Secreted</keyword>
<accession>A0ABC8TMT3</accession>
<dbReference type="SUPFAM" id="SSF50685">
    <property type="entry name" value="Barwin-like endoglucanases"/>
    <property type="match status" value="2"/>
</dbReference>
<evidence type="ECO:0000313" key="11">
    <source>
        <dbReference type="EMBL" id="CAK9170529.1"/>
    </source>
</evidence>
<evidence type="ECO:0000256" key="4">
    <source>
        <dbReference type="ARBA" id="ARBA00022512"/>
    </source>
</evidence>
<dbReference type="PRINTS" id="PR01225">
    <property type="entry name" value="EXPANSNFAMLY"/>
</dbReference>
<dbReference type="InterPro" id="IPR002963">
    <property type="entry name" value="Expansin"/>
</dbReference>
<gene>
    <name evidence="11" type="ORF">ILEXP_LOCUS40025</name>
</gene>
<evidence type="ECO:0000256" key="6">
    <source>
        <dbReference type="ARBA" id="ARBA00022729"/>
    </source>
</evidence>
<dbReference type="PROSITE" id="PS50842">
    <property type="entry name" value="EXPANSIN_EG45"/>
    <property type="match status" value="2"/>
</dbReference>
<proteinExistence type="inferred from homology"/>
<dbReference type="SUPFAM" id="SSF49590">
    <property type="entry name" value="PHL pollen allergen"/>
    <property type="match status" value="2"/>
</dbReference>
<evidence type="ECO:0000259" key="10">
    <source>
        <dbReference type="PROSITE" id="PS50843"/>
    </source>
</evidence>
<evidence type="ECO:0008006" key="13">
    <source>
        <dbReference type="Google" id="ProtNLM"/>
    </source>
</evidence>
<evidence type="ECO:0000313" key="12">
    <source>
        <dbReference type="Proteomes" id="UP001642360"/>
    </source>
</evidence>
<dbReference type="EMBL" id="CAUOFW020005514">
    <property type="protein sequence ID" value="CAK9170529.1"/>
    <property type="molecule type" value="Genomic_DNA"/>
</dbReference>
<keyword evidence="12" id="KW-1185">Reference proteome</keyword>
<dbReference type="InterPro" id="IPR007112">
    <property type="entry name" value="Expansin/allergen_DPBB_dom"/>
</dbReference>
<evidence type="ECO:0000256" key="7">
    <source>
        <dbReference type="ARBA" id="ARBA00023136"/>
    </source>
</evidence>
<evidence type="ECO:0000256" key="1">
    <source>
        <dbReference type="ARBA" id="ARBA00004170"/>
    </source>
</evidence>
<dbReference type="InterPro" id="IPR036908">
    <property type="entry name" value="RlpA-like_sf"/>
</dbReference>
<evidence type="ECO:0000256" key="5">
    <source>
        <dbReference type="ARBA" id="ARBA00022525"/>
    </source>
</evidence>
<dbReference type="AlphaFoldDB" id="A0ABC8TMT3"/>
<dbReference type="Gene3D" id="2.40.40.10">
    <property type="entry name" value="RlpA-like domain"/>
    <property type="match status" value="2"/>
</dbReference>
<sequence>MVWQNMSFEGACGYGDLFQQGYGLATTALSTALFNNGQTCGACFEIKCSDDPQWCIPGASTIKVTATNFCPPNYIEGGWCNPPQTHFDLSMPMFLKLAKYEAGIVPVRFRRTTCDKKMGGIKFELNGNPYFLLVLVYNVGGAGDVANVNIKGFDSIGWIPMYRNWGQNWQTGINLVGQSLSFQITSSDKRVIQSINVAPSNWLFEGACGYGDLFQQGYGLATTALSTALFNNGQTCGACFEIKCSDDPQWCIPGASTIKVTATNFCPPNYIEGGWCNPPQTHFDLSMPMFLKLAKYEAGIVPVRFRRTTCDKKMGGIKFELNGNPYFLLVLVYNVGGAGDVANVNIKGFDSIGWIPMYRNWGQNWQTGINLVGQSLSFQITSSDKRLGVTRNMPLRLVARATQTPIDGIDSTATVASSSSHSPAPAMVVAAISAQSTSSRPIDGTECLNLCILKLGD</sequence>
<dbReference type="Gene3D" id="2.60.40.760">
    <property type="entry name" value="Expansin, cellulose-binding-like domain"/>
    <property type="match status" value="2"/>
</dbReference>
<name>A0ABC8TMT3_9AQUA</name>
<protein>
    <recommendedName>
        <fullName evidence="13">Expansin</fullName>
    </recommendedName>
</protein>
<dbReference type="InterPro" id="IPR009009">
    <property type="entry name" value="RlpA-like_DPBB"/>
</dbReference>
<reference evidence="11 12" key="1">
    <citation type="submission" date="2024-02" db="EMBL/GenBank/DDBJ databases">
        <authorList>
            <person name="Vignale AGUSTIN F."/>
            <person name="Sosa J E."/>
            <person name="Modenutti C."/>
        </authorList>
    </citation>
    <scope>NUCLEOTIDE SEQUENCE [LARGE SCALE GENOMIC DNA]</scope>
</reference>